<organism evidence="4 5">
    <name type="scientific">Perkinsus olseni</name>
    <name type="common">Perkinsus atlanticus</name>
    <dbReference type="NCBI Taxonomy" id="32597"/>
    <lineage>
        <taxon>Eukaryota</taxon>
        <taxon>Sar</taxon>
        <taxon>Alveolata</taxon>
        <taxon>Perkinsozoa</taxon>
        <taxon>Perkinsea</taxon>
        <taxon>Perkinsida</taxon>
        <taxon>Perkinsidae</taxon>
        <taxon>Perkinsus</taxon>
    </lineage>
</organism>
<feature type="domain" description="CCHC-type" evidence="3">
    <location>
        <begin position="254"/>
        <end position="269"/>
    </location>
</feature>
<keyword evidence="1" id="KW-0862">Zinc</keyword>
<evidence type="ECO:0000313" key="5">
    <source>
        <dbReference type="Proteomes" id="UP000541610"/>
    </source>
</evidence>
<sequence>MDPSLYFALPESFDPLTSVLDFEQWIHKFKACATANEWDDNAQLRHLPPLLRGDAWILYDELVPGEKDTMPHLVTNLTKKLNVASQMQSSEELHRRVLDTGTETLLTYQNDIKRLAHRAYPDMSSDQLKPIVLTAFIRGLRGHSPALARKVRNANPTTLQAALEKAQFILSDPFPEGEHEATGEVSVLRSGGAEERQVGSGIYAHDDDGLLVKSSFTSHDVTPAEPTPPTPTTQADPTPAWVPHLVNAIREATRRCDYCGRSGHVEADCFKKARHKGEPIPRKKLRYQEGSTSSRINVGDSPVFCTYCLKKNHTEDQCRTKARALQLKAQQGSKN</sequence>
<keyword evidence="1" id="KW-0863">Zinc-finger</keyword>
<name>A0A7J6PG84_PEROL</name>
<evidence type="ECO:0000313" key="4">
    <source>
        <dbReference type="EMBL" id="KAF4695223.1"/>
    </source>
</evidence>
<feature type="region of interest" description="Disordered" evidence="2">
    <location>
        <begin position="218"/>
        <end position="239"/>
    </location>
</feature>
<dbReference type="InterPro" id="IPR001878">
    <property type="entry name" value="Znf_CCHC"/>
</dbReference>
<dbReference type="PROSITE" id="PS50158">
    <property type="entry name" value="ZF_CCHC"/>
    <property type="match status" value="1"/>
</dbReference>
<dbReference type="OrthoDB" id="442482at2759"/>
<dbReference type="GO" id="GO:0003676">
    <property type="term" value="F:nucleic acid binding"/>
    <property type="evidence" value="ECO:0007669"/>
    <property type="project" value="InterPro"/>
</dbReference>
<comment type="caution">
    <text evidence="4">The sequence shown here is derived from an EMBL/GenBank/DDBJ whole genome shotgun (WGS) entry which is preliminary data.</text>
</comment>
<evidence type="ECO:0000259" key="3">
    <source>
        <dbReference type="PROSITE" id="PS50158"/>
    </source>
</evidence>
<dbReference type="Proteomes" id="UP000541610">
    <property type="component" value="Unassembled WGS sequence"/>
</dbReference>
<dbReference type="AlphaFoldDB" id="A0A7J6PG84"/>
<dbReference type="GO" id="GO:0008270">
    <property type="term" value="F:zinc ion binding"/>
    <property type="evidence" value="ECO:0007669"/>
    <property type="project" value="UniProtKB-KW"/>
</dbReference>
<reference evidence="4 5" key="1">
    <citation type="submission" date="2020-04" db="EMBL/GenBank/DDBJ databases">
        <title>Perkinsus olseni comparative genomics.</title>
        <authorList>
            <person name="Bogema D.R."/>
        </authorList>
    </citation>
    <scope>NUCLEOTIDE SEQUENCE [LARGE SCALE GENOMIC DNA]</scope>
    <source>
        <strain evidence="4">00978-12</strain>
    </source>
</reference>
<keyword evidence="1" id="KW-0479">Metal-binding</keyword>
<gene>
    <name evidence="4" type="primary">PNMA2_1</name>
    <name evidence="4" type="ORF">FOZ60_005546</name>
</gene>
<accession>A0A7J6PG84</accession>
<dbReference type="Gene3D" id="4.10.60.10">
    <property type="entry name" value="Zinc finger, CCHC-type"/>
    <property type="match status" value="1"/>
</dbReference>
<dbReference type="EMBL" id="JABANP010000023">
    <property type="protein sequence ID" value="KAF4695223.1"/>
    <property type="molecule type" value="Genomic_DNA"/>
</dbReference>
<evidence type="ECO:0000256" key="2">
    <source>
        <dbReference type="SAM" id="MobiDB-lite"/>
    </source>
</evidence>
<protein>
    <submittedName>
        <fullName evidence="4">Paraneoplastic Ma antigen</fullName>
    </submittedName>
</protein>
<proteinExistence type="predicted"/>
<evidence type="ECO:0000256" key="1">
    <source>
        <dbReference type="PROSITE-ProRule" id="PRU00047"/>
    </source>
</evidence>